<evidence type="ECO:0000313" key="3">
    <source>
        <dbReference type="Proteomes" id="UP000623608"/>
    </source>
</evidence>
<gene>
    <name evidence="2" type="ORF">Ate02nite_34310</name>
</gene>
<reference evidence="2" key="1">
    <citation type="submission" date="2021-01" db="EMBL/GenBank/DDBJ databases">
        <title>Whole genome shotgun sequence of Actinoplanes tereljensis NBRC 105297.</title>
        <authorList>
            <person name="Komaki H."/>
            <person name="Tamura T."/>
        </authorList>
    </citation>
    <scope>NUCLEOTIDE SEQUENCE</scope>
    <source>
        <strain evidence="2">NBRC 105297</strain>
    </source>
</reference>
<dbReference type="AlphaFoldDB" id="A0A919NKZ5"/>
<protein>
    <submittedName>
        <fullName evidence="2">Uncharacterized protein</fullName>
    </submittedName>
</protein>
<keyword evidence="1" id="KW-1133">Transmembrane helix</keyword>
<evidence type="ECO:0000313" key="2">
    <source>
        <dbReference type="EMBL" id="GIF20701.1"/>
    </source>
</evidence>
<comment type="caution">
    <text evidence="2">The sequence shown here is derived from an EMBL/GenBank/DDBJ whole genome shotgun (WGS) entry which is preliminary data.</text>
</comment>
<name>A0A919NKZ5_9ACTN</name>
<feature type="transmembrane region" description="Helical" evidence="1">
    <location>
        <begin position="21"/>
        <end position="43"/>
    </location>
</feature>
<keyword evidence="1" id="KW-0812">Transmembrane</keyword>
<proteinExistence type="predicted"/>
<evidence type="ECO:0000256" key="1">
    <source>
        <dbReference type="SAM" id="Phobius"/>
    </source>
</evidence>
<dbReference type="EMBL" id="BOMY01000022">
    <property type="protein sequence ID" value="GIF20701.1"/>
    <property type="molecule type" value="Genomic_DNA"/>
</dbReference>
<feature type="transmembrane region" description="Helical" evidence="1">
    <location>
        <begin position="49"/>
        <end position="68"/>
    </location>
</feature>
<sequence length="88" mass="9746">MPIGAQPPGRHGTVDEPYSALNLRLVLAAFGFVVCTVLSIWLFHAGWTLPGWLLAAWAVAAVIDMVVVQLRRRARRRAEGDSHHSLFE</sequence>
<keyword evidence="1" id="KW-0472">Membrane</keyword>
<dbReference type="Proteomes" id="UP000623608">
    <property type="component" value="Unassembled WGS sequence"/>
</dbReference>
<dbReference type="RefSeq" id="WP_203806536.1">
    <property type="nucleotide sequence ID" value="NZ_BOMY01000022.1"/>
</dbReference>
<accession>A0A919NKZ5</accession>
<keyword evidence="3" id="KW-1185">Reference proteome</keyword>
<organism evidence="2 3">
    <name type="scientific">Paractinoplanes tereljensis</name>
    <dbReference type="NCBI Taxonomy" id="571912"/>
    <lineage>
        <taxon>Bacteria</taxon>
        <taxon>Bacillati</taxon>
        <taxon>Actinomycetota</taxon>
        <taxon>Actinomycetes</taxon>
        <taxon>Micromonosporales</taxon>
        <taxon>Micromonosporaceae</taxon>
        <taxon>Paractinoplanes</taxon>
    </lineage>
</organism>